<evidence type="ECO:0000256" key="5">
    <source>
        <dbReference type="ARBA" id="ARBA00022989"/>
    </source>
</evidence>
<comment type="subunit">
    <text evidence="22">Forms homopentameric as well as heteropentameric serotonin-activated cation-selective channel complexes with HTR3B or HTR3C or HTR3D or HTR3E. The homomeric complex is functional but exhibits low conductance with modified voltage dependence, and decreased agonist and antagonist affinity. Heteropentameric complexes display properties which resemble that of neuronal serotonin-activated channels in vivo. Interacts with RIC3.</text>
</comment>
<keyword evidence="13" id="KW-1071">Ligand-gated ion channel</keyword>
<comment type="similarity">
    <text evidence="21">Belongs to the ligand-gated ion channel (TC 1.A.9) family. 5-hydroxytryptamine receptor (TC 1.A.9.2) subfamily. HTR3A sub-subfamily.</text>
</comment>
<comment type="catalytic activity">
    <reaction evidence="18">
        <text>Na(+)(in) = Na(+)(out)</text>
        <dbReference type="Rhea" id="RHEA:34963"/>
        <dbReference type="ChEBI" id="CHEBI:29101"/>
    </reaction>
</comment>
<evidence type="ECO:0000256" key="17">
    <source>
        <dbReference type="ARBA" id="ARBA00034430"/>
    </source>
</evidence>
<comment type="subcellular location">
    <subcellularLocation>
        <location evidence="15">Postsynaptic cell membrane</location>
        <topology evidence="15">Multi-pass membrane protein</topology>
    </subcellularLocation>
</comment>
<keyword evidence="4" id="KW-0732">Signal</keyword>
<keyword evidence="6" id="KW-0770">Synapse</keyword>
<evidence type="ECO:0000259" key="29">
    <source>
        <dbReference type="Pfam" id="PF02932"/>
    </source>
</evidence>
<evidence type="ECO:0000256" key="22">
    <source>
        <dbReference type="ARBA" id="ARBA00061864"/>
    </source>
</evidence>
<evidence type="ECO:0000256" key="27">
    <source>
        <dbReference type="RuleBase" id="RU000687"/>
    </source>
</evidence>
<dbReference type="GO" id="GO:0045211">
    <property type="term" value="C:postsynaptic membrane"/>
    <property type="evidence" value="ECO:0007669"/>
    <property type="project" value="UniProtKB-SubCell"/>
</dbReference>
<dbReference type="PRINTS" id="PR01709">
    <property type="entry name" value="5HT3ARECEPTR"/>
</dbReference>
<keyword evidence="10" id="KW-0675">Receptor</keyword>
<dbReference type="PANTHER" id="PTHR18945">
    <property type="entry name" value="NEUROTRANSMITTER GATED ION CHANNEL"/>
    <property type="match status" value="1"/>
</dbReference>
<feature type="transmembrane region" description="Helical" evidence="27">
    <location>
        <begin position="423"/>
        <end position="443"/>
    </location>
</feature>
<dbReference type="PROSITE" id="PS00236">
    <property type="entry name" value="NEUROTR_ION_CHANNEL"/>
    <property type="match status" value="1"/>
</dbReference>
<evidence type="ECO:0000259" key="28">
    <source>
        <dbReference type="Pfam" id="PF02931"/>
    </source>
</evidence>
<name>A0A8T2IRR0_9PIPI</name>
<accession>A0A8T2IRR0</accession>
<gene>
    <name evidence="30" type="ORF">GDO86_012721</name>
</gene>
<comment type="catalytic activity">
    <reaction evidence="19">
        <text>Ca(2+)(in) = Ca(2+)(out)</text>
        <dbReference type="Rhea" id="RHEA:29671"/>
        <dbReference type="ChEBI" id="CHEBI:29108"/>
    </reaction>
</comment>
<feature type="domain" description="Neurotransmitter-gated ion-channel transmembrane" evidence="29">
    <location>
        <begin position="240"/>
        <end position="359"/>
    </location>
</feature>
<keyword evidence="5 27" id="KW-1133">Transmembrane helix</keyword>
<evidence type="ECO:0000256" key="26">
    <source>
        <dbReference type="ARBA" id="ARBA00083210"/>
    </source>
</evidence>
<evidence type="ECO:0000256" key="23">
    <source>
        <dbReference type="ARBA" id="ARBA00068982"/>
    </source>
</evidence>
<dbReference type="PRINTS" id="PR01708">
    <property type="entry name" value="5HT3RECEPTOR"/>
</dbReference>
<keyword evidence="3 27" id="KW-0812">Transmembrane</keyword>
<organism evidence="30 31">
    <name type="scientific">Hymenochirus boettgeri</name>
    <name type="common">Congo dwarf clawed frog</name>
    <dbReference type="NCBI Taxonomy" id="247094"/>
    <lineage>
        <taxon>Eukaryota</taxon>
        <taxon>Metazoa</taxon>
        <taxon>Chordata</taxon>
        <taxon>Craniata</taxon>
        <taxon>Vertebrata</taxon>
        <taxon>Euteleostomi</taxon>
        <taxon>Amphibia</taxon>
        <taxon>Batrachia</taxon>
        <taxon>Anura</taxon>
        <taxon>Pipoidea</taxon>
        <taxon>Pipidae</taxon>
        <taxon>Pipinae</taxon>
        <taxon>Hymenochirus</taxon>
    </lineage>
</organism>
<dbReference type="InterPro" id="IPR008133">
    <property type="entry name" value="5HT3_rcpt_A"/>
</dbReference>
<evidence type="ECO:0000256" key="9">
    <source>
        <dbReference type="ARBA" id="ARBA00023157"/>
    </source>
</evidence>
<dbReference type="CDD" id="cd19063">
    <property type="entry name" value="LGIC_TM_5-HT3"/>
    <property type="match status" value="1"/>
</dbReference>
<keyword evidence="14 27" id="KW-0407">Ion channel</keyword>
<evidence type="ECO:0000256" key="7">
    <source>
        <dbReference type="ARBA" id="ARBA00023065"/>
    </source>
</evidence>
<dbReference type="InterPro" id="IPR006201">
    <property type="entry name" value="Neur_channel"/>
</dbReference>
<feature type="transmembrane region" description="Helical" evidence="27">
    <location>
        <begin position="298"/>
        <end position="321"/>
    </location>
</feature>
<evidence type="ECO:0000256" key="1">
    <source>
        <dbReference type="ARBA" id="ARBA00022448"/>
    </source>
</evidence>
<comment type="function">
    <text evidence="20">Forms serotonin (5-hydroxytryptamine/5-HT3)-activated cation-selective channel complexes, which when activated cause fast, depolarizing responses in neurons.</text>
</comment>
<sequence>MATTILLNFTSIVHGNWSVKMNNSTLRSLSDYLLKDYEMGVRPVKDWRKATTVYIDIVIYAILGVDEKNQLMTTCLWYTQSWTDEFLSWDTEMFENIKQISVPSKKVWTPDIVIQNLVDTGKSSEIPYIYINHEGRVIDSKPIQAVTTCSLNIYYFPFDVQTCKLTFSTWIHSIDYLNISLIRSAEEVKKDQRVFLNNGEWELLNVLSKYNLFKDTEEHFAELIFTLVIKRRPLFYVVNLLLPSAFLVALDSVGFYLPPESGERISFKTTVLLGYSVFLIIVSEQLPVTSKGTPLIEIYFIVCMALLVISLAESIFILQIIHKQNRQPKVPEWIKSFVLEKMPALLCIKVNKIRPSKQLVEYNNENMSDSRDTVRTILPKREDSEFLSGILKEVLLIRKGVEKINNVDAANEWLEIAYVLDVVLFRIYLLAVLAYFLCLIMMWCKWHQT</sequence>
<dbReference type="InterPro" id="IPR018000">
    <property type="entry name" value="Neurotransmitter_ion_chnl_CS"/>
</dbReference>
<dbReference type="Gene3D" id="1.20.58.390">
    <property type="entry name" value="Neurotransmitter-gated ion-channel transmembrane domain"/>
    <property type="match status" value="1"/>
</dbReference>
<feature type="domain" description="Neurotransmitter-gated ion-channel ligand-binding" evidence="28">
    <location>
        <begin position="28"/>
        <end position="233"/>
    </location>
</feature>
<dbReference type="PRINTS" id="PR00252">
    <property type="entry name" value="NRIONCHANNEL"/>
</dbReference>
<dbReference type="GO" id="GO:0005230">
    <property type="term" value="F:extracellular ligand-gated monoatomic ion channel activity"/>
    <property type="evidence" value="ECO:0007669"/>
    <property type="project" value="InterPro"/>
</dbReference>
<dbReference type="InterPro" id="IPR008132">
    <property type="entry name" value="5HT3_rcpt"/>
</dbReference>
<comment type="catalytic activity">
    <reaction evidence="17">
        <text>K(+)(in) = K(+)(out)</text>
        <dbReference type="Rhea" id="RHEA:29463"/>
        <dbReference type="ChEBI" id="CHEBI:29103"/>
    </reaction>
</comment>
<dbReference type="EMBL" id="JAACNH010000008">
    <property type="protein sequence ID" value="KAG8434453.1"/>
    <property type="molecule type" value="Genomic_DNA"/>
</dbReference>
<dbReference type="GO" id="GO:0004888">
    <property type="term" value="F:transmembrane signaling receptor activity"/>
    <property type="evidence" value="ECO:0007669"/>
    <property type="project" value="InterPro"/>
</dbReference>
<dbReference type="InterPro" id="IPR006202">
    <property type="entry name" value="Neur_chan_lig-bd"/>
</dbReference>
<keyword evidence="8 27" id="KW-0472">Membrane</keyword>
<evidence type="ECO:0000256" key="19">
    <source>
        <dbReference type="ARBA" id="ARBA00036634"/>
    </source>
</evidence>
<keyword evidence="9" id="KW-1015">Disulfide bond</keyword>
<evidence type="ECO:0000256" key="18">
    <source>
        <dbReference type="ARBA" id="ARBA00036239"/>
    </source>
</evidence>
<dbReference type="Pfam" id="PF02932">
    <property type="entry name" value="Neur_chan_memb"/>
    <property type="match status" value="1"/>
</dbReference>
<keyword evidence="7 27" id="KW-0406">Ion transport</keyword>
<dbReference type="InterPro" id="IPR049944">
    <property type="entry name" value="LGIC_TM_5-HT3"/>
</dbReference>
<evidence type="ECO:0000256" key="6">
    <source>
        <dbReference type="ARBA" id="ARBA00023018"/>
    </source>
</evidence>
<dbReference type="InterPro" id="IPR006029">
    <property type="entry name" value="Neurotrans-gated_channel_TM"/>
</dbReference>
<dbReference type="AlphaFoldDB" id="A0A8T2IRR0"/>
<evidence type="ECO:0000256" key="4">
    <source>
        <dbReference type="ARBA" id="ARBA00022729"/>
    </source>
</evidence>
<feature type="transmembrane region" description="Helical" evidence="27">
    <location>
        <begin position="234"/>
        <end position="257"/>
    </location>
</feature>
<evidence type="ECO:0000256" key="21">
    <source>
        <dbReference type="ARBA" id="ARBA00061202"/>
    </source>
</evidence>
<evidence type="ECO:0000256" key="11">
    <source>
        <dbReference type="ARBA" id="ARBA00023180"/>
    </source>
</evidence>
<evidence type="ECO:0000313" key="30">
    <source>
        <dbReference type="EMBL" id="KAG8434453.1"/>
    </source>
</evidence>
<dbReference type="InterPro" id="IPR036719">
    <property type="entry name" value="Neuro-gated_channel_TM_sf"/>
</dbReference>
<evidence type="ECO:0000256" key="10">
    <source>
        <dbReference type="ARBA" id="ARBA00023170"/>
    </source>
</evidence>
<dbReference type="NCBIfam" id="TIGR00860">
    <property type="entry name" value="LIC"/>
    <property type="match status" value="1"/>
</dbReference>
<keyword evidence="11" id="KW-0325">Glycoprotein</keyword>
<keyword evidence="2" id="KW-1003">Cell membrane</keyword>
<keyword evidence="1 27" id="KW-0813">Transport</keyword>
<feature type="transmembrane region" description="Helical" evidence="27">
    <location>
        <begin position="269"/>
        <end position="286"/>
    </location>
</feature>
<evidence type="ECO:0000256" key="3">
    <source>
        <dbReference type="ARBA" id="ARBA00022692"/>
    </source>
</evidence>
<evidence type="ECO:0000256" key="25">
    <source>
        <dbReference type="ARBA" id="ARBA00080492"/>
    </source>
</evidence>
<dbReference type="OrthoDB" id="410315at2759"/>
<evidence type="ECO:0000256" key="24">
    <source>
        <dbReference type="ARBA" id="ARBA00078864"/>
    </source>
</evidence>
<keyword evidence="12" id="KW-0628">Postsynaptic cell membrane</keyword>
<evidence type="ECO:0000256" key="16">
    <source>
        <dbReference type="ARBA" id="ARBA00034269"/>
    </source>
</evidence>
<evidence type="ECO:0000256" key="12">
    <source>
        <dbReference type="ARBA" id="ARBA00023257"/>
    </source>
</evidence>
<evidence type="ECO:0000256" key="15">
    <source>
        <dbReference type="ARBA" id="ARBA00034104"/>
    </source>
</evidence>
<proteinExistence type="inferred from homology"/>
<dbReference type="SUPFAM" id="SSF63712">
    <property type="entry name" value="Nicotinic receptor ligand binding domain-like"/>
    <property type="match status" value="1"/>
</dbReference>
<evidence type="ECO:0000256" key="8">
    <source>
        <dbReference type="ARBA" id="ARBA00023136"/>
    </source>
</evidence>
<comment type="caution">
    <text evidence="30">The sequence shown here is derived from an EMBL/GenBank/DDBJ whole genome shotgun (WGS) entry which is preliminary data.</text>
</comment>
<comment type="catalytic activity">
    <reaction evidence="16">
        <text>Mg(2+)(in) = Mg(2+)(out)</text>
        <dbReference type="Rhea" id="RHEA:29827"/>
        <dbReference type="ChEBI" id="CHEBI:18420"/>
    </reaction>
</comment>
<dbReference type="FunFam" id="2.70.170.10:FF:000017">
    <property type="entry name" value="5-hydroxytryptamine receptor 3A"/>
    <property type="match status" value="1"/>
</dbReference>
<evidence type="ECO:0000256" key="20">
    <source>
        <dbReference type="ARBA" id="ARBA00037540"/>
    </source>
</evidence>
<dbReference type="Pfam" id="PF02931">
    <property type="entry name" value="Neur_chan_LBD"/>
    <property type="match status" value="1"/>
</dbReference>
<keyword evidence="31" id="KW-1185">Reference proteome</keyword>
<evidence type="ECO:0000256" key="2">
    <source>
        <dbReference type="ARBA" id="ARBA00022475"/>
    </source>
</evidence>
<dbReference type="SUPFAM" id="SSF90112">
    <property type="entry name" value="Neurotransmitter-gated ion-channel transmembrane pore"/>
    <property type="match status" value="1"/>
</dbReference>
<dbReference type="Gene3D" id="2.70.170.10">
    <property type="entry name" value="Neurotransmitter-gated ion-channel ligand-binding domain"/>
    <property type="match status" value="1"/>
</dbReference>
<dbReference type="InterPro" id="IPR038050">
    <property type="entry name" value="Neuro_actylchol_rec"/>
</dbReference>
<protein>
    <recommendedName>
        <fullName evidence="23">5-hydroxytryptamine receptor 3A</fullName>
    </recommendedName>
    <alternativeName>
        <fullName evidence="25">5-hydroxytryptamine receptor 3</fullName>
    </alternativeName>
    <alternativeName>
        <fullName evidence="24">Serotonin receptor 3A</fullName>
    </alternativeName>
    <alternativeName>
        <fullName evidence="26">Serotonin-gated ion channel receptor</fullName>
    </alternativeName>
</protein>
<evidence type="ECO:0000256" key="13">
    <source>
        <dbReference type="ARBA" id="ARBA00023286"/>
    </source>
</evidence>
<dbReference type="Proteomes" id="UP000812440">
    <property type="component" value="Chromosome 7"/>
</dbReference>
<dbReference type="InterPro" id="IPR036734">
    <property type="entry name" value="Neur_chan_lig-bd_sf"/>
</dbReference>
<evidence type="ECO:0000313" key="31">
    <source>
        <dbReference type="Proteomes" id="UP000812440"/>
    </source>
</evidence>
<evidence type="ECO:0000256" key="14">
    <source>
        <dbReference type="ARBA" id="ARBA00023303"/>
    </source>
</evidence>
<reference evidence="30" key="1">
    <citation type="thesis" date="2020" institute="ProQuest LLC" country="789 East Eisenhower Parkway, Ann Arbor, MI, USA">
        <title>Comparative Genomics and Chromosome Evolution.</title>
        <authorList>
            <person name="Mudd A.B."/>
        </authorList>
    </citation>
    <scope>NUCLEOTIDE SEQUENCE</scope>
    <source>
        <strain evidence="30">Female2</strain>
        <tissue evidence="30">Blood</tissue>
    </source>
</reference>
<dbReference type="FunFam" id="1.20.58.390:FF:000020">
    <property type="entry name" value="5-hydroxytryptamine (serotonin) receptor 3A"/>
    <property type="match status" value="1"/>
</dbReference>